<feature type="compositionally biased region" description="Low complexity" evidence="1">
    <location>
        <begin position="38"/>
        <end position="47"/>
    </location>
</feature>
<evidence type="ECO:0000256" key="1">
    <source>
        <dbReference type="SAM" id="MobiDB-lite"/>
    </source>
</evidence>
<protein>
    <submittedName>
        <fullName evidence="2">Uncharacterized protein</fullName>
    </submittedName>
</protein>
<comment type="caution">
    <text evidence="2">The sequence shown here is derived from an EMBL/GenBank/DDBJ whole genome shotgun (WGS) entry which is preliminary data.</text>
</comment>
<name>A0A4V3SC56_9HYME</name>
<organism evidence="2 3">
    <name type="scientific">Temnothorax longispinosus</name>
    <dbReference type="NCBI Taxonomy" id="300112"/>
    <lineage>
        <taxon>Eukaryota</taxon>
        <taxon>Metazoa</taxon>
        <taxon>Ecdysozoa</taxon>
        <taxon>Arthropoda</taxon>
        <taxon>Hexapoda</taxon>
        <taxon>Insecta</taxon>
        <taxon>Pterygota</taxon>
        <taxon>Neoptera</taxon>
        <taxon>Endopterygota</taxon>
        <taxon>Hymenoptera</taxon>
        <taxon>Apocrita</taxon>
        <taxon>Aculeata</taxon>
        <taxon>Formicoidea</taxon>
        <taxon>Formicidae</taxon>
        <taxon>Myrmicinae</taxon>
        <taxon>Temnothorax</taxon>
    </lineage>
</organism>
<reference evidence="2 3" key="1">
    <citation type="journal article" date="2019" name="Philos. Trans. R. Soc. Lond., B, Biol. Sci.">
        <title>Ant behaviour and brain gene expression of defending hosts depend on the ecological success of the intruding social parasite.</title>
        <authorList>
            <person name="Kaur R."/>
            <person name="Stoldt M."/>
            <person name="Jongepier E."/>
            <person name="Feldmeyer B."/>
            <person name="Menzel F."/>
            <person name="Bornberg-Bauer E."/>
            <person name="Foitzik S."/>
        </authorList>
    </citation>
    <scope>NUCLEOTIDE SEQUENCE [LARGE SCALE GENOMIC DNA]</scope>
    <source>
        <tissue evidence="2">Whole body</tissue>
    </source>
</reference>
<keyword evidence="3" id="KW-1185">Reference proteome</keyword>
<sequence length="413" mass="46764">MAKIRHGLRHNRFRILFLRDYVSKYDGDPRDKSEEKPTVPTTTMTSTAGSRDEFPTAEQCNIRRVGTRRGGSRSDDEAGRAKLEDEAGGKRRNQTVGGGRDLRKEDEEDEKEERRSGDLASVRGPTGRWNPRSRLIAIKAPLRLRLEGHKFVIEGEVGNSVVPRQEGKDEDPPGRGTEPLVREEIWEIELSGSIVEREVFRYDRFESSVEDFEHARSFLPRRCPGEFDAACIMMAPVAEMTYFDSGTIEHLTYRVVAAKEYSDGSVGGGRSSVLYAHAGILSLVAISSASILELVPVAANRAYLIALPFVHIPSRKLPNVSRRAEVRRKEMLGENQNPDDELKDAQKCLRIPRTLLDRQMSRVCPGQQRVQHMKPGNSIRGPFRRVLASHRDSHHKDQKSIIRELFRNSEKET</sequence>
<evidence type="ECO:0000313" key="3">
    <source>
        <dbReference type="Proteomes" id="UP000310200"/>
    </source>
</evidence>
<accession>A0A4V3SC56</accession>
<feature type="compositionally biased region" description="Basic and acidic residues" evidence="1">
    <location>
        <begin position="72"/>
        <end position="89"/>
    </location>
</feature>
<dbReference type="AlphaFoldDB" id="A0A4V3SC56"/>
<feature type="region of interest" description="Disordered" evidence="1">
    <location>
        <begin position="24"/>
        <end position="130"/>
    </location>
</feature>
<dbReference type="EMBL" id="QBLH01000455">
    <property type="protein sequence ID" value="TGZ55504.1"/>
    <property type="molecule type" value="Genomic_DNA"/>
</dbReference>
<evidence type="ECO:0000313" key="2">
    <source>
        <dbReference type="EMBL" id="TGZ55504.1"/>
    </source>
</evidence>
<proteinExistence type="predicted"/>
<gene>
    <name evidence="2" type="ORF">DBV15_06700</name>
</gene>
<dbReference type="Proteomes" id="UP000310200">
    <property type="component" value="Unassembled WGS sequence"/>
</dbReference>
<feature type="compositionally biased region" description="Basic and acidic residues" evidence="1">
    <location>
        <begin position="24"/>
        <end position="37"/>
    </location>
</feature>